<dbReference type="STRING" id="882086.SacxiDRAFT_3553"/>
<organism evidence="1 2">
    <name type="scientific">Saccharomonospora xinjiangensis XJ-54</name>
    <dbReference type="NCBI Taxonomy" id="882086"/>
    <lineage>
        <taxon>Bacteria</taxon>
        <taxon>Bacillati</taxon>
        <taxon>Actinomycetota</taxon>
        <taxon>Actinomycetes</taxon>
        <taxon>Pseudonocardiales</taxon>
        <taxon>Pseudonocardiaceae</taxon>
        <taxon>Saccharomonospora</taxon>
    </lineage>
</organism>
<dbReference type="RefSeq" id="WP_006239939.1">
    <property type="nucleotide sequence ID" value="NZ_JH636049.1"/>
</dbReference>
<dbReference type="EMBL" id="JH636049">
    <property type="protein sequence ID" value="EID55752.1"/>
    <property type="molecule type" value="Genomic_DNA"/>
</dbReference>
<gene>
    <name evidence="1" type="ORF">SacxiDRAFT_3553</name>
</gene>
<keyword evidence="2" id="KW-1185">Reference proteome</keyword>
<dbReference type="Proteomes" id="UP000004691">
    <property type="component" value="Unassembled WGS sequence"/>
</dbReference>
<dbReference type="AlphaFoldDB" id="I0V6J9"/>
<evidence type="ECO:0000313" key="1">
    <source>
        <dbReference type="EMBL" id="EID55752.1"/>
    </source>
</evidence>
<protein>
    <recommendedName>
        <fullName evidence="3">RiboL-PSP-HEPN domain-containing protein</fullName>
    </recommendedName>
</protein>
<proteinExistence type="predicted"/>
<name>I0V6J9_9PSEU</name>
<evidence type="ECO:0008006" key="3">
    <source>
        <dbReference type="Google" id="ProtNLM"/>
    </source>
</evidence>
<dbReference type="OrthoDB" id="291940at2"/>
<sequence length="243" mass="27715">MTALPGRIDVMRRSEIEDLGMTRGESLPLNRTTQAFRTLRQNLKYSEGLIDGGERLEQQHVTEFDVTDLYRSAWVMAVGALDHWVFEEVHHRALHLLLQPTKDKPSRLAKLELPLSLFDRVYHDGASLRDEFDRFLRETFRYRSFQSPDKIAEAFGHVFKGSRFWHAVAQQMRAETGGTVTADSIRERLSHIVQRRNQIVHQADLDPGTPGQRAAIKADEARSVVTYLENLAAHIVMTLGPAS</sequence>
<reference evidence="1 2" key="1">
    <citation type="submission" date="2012-01" db="EMBL/GenBank/DDBJ databases">
        <title>Improved High-Quality Draft sequence of Saccharomonospora xinjiangensis XJ-54.</title>
        <authorList>
            <consortium name="US DOE Joint Genome Institute"/>
            <person name="Lucas S."/>
            <person name="Han J."/>
            <person name="Lapidus A."/>
            <person name="Cheng J.-F."/>
            <person name="Goodwin L."/>
            <person name="Pitluck S."/>
            <person name="Peters L."/>
            <person name="Mikhailova N."/>
            <person name="Teshima H."/>
            <person name="Detter J.C."/>
            <person name="Han C."/>
            <person name="Tapia R."/>
            <person name="Land M."/>
            <person name="Hauser L."/>
            <person name="Kyrpides N."/>
            <person name="Ivanova N."/>
            <person name="Pagani I."/>
            <person name="Brambilla E.-M."/>
            <person name="Klenk H.-P."/>
            <person name="Woyke T."/>
        </authorList>
    </citation>
    <scope>NUCLEOTIDE SEQUENCE [LARGE SCALE GENOMIC DNA]</scope>
    <source>
        <strain evidence="1 2">XJ-54</strain>
    </source>
</reference>
<dbReference type="eggNOG" id="COG4127">
    <property type="taxonomic scope" value="Bacteria"/>
</dbReference>
<dbReference type="HOGENOM" id="CLU_099853_0_0_11"/>
<accession>I0V6J9</accession>
<evidence type="ECO:0000313" key="2">
    <source>
        <dbReference type="Proteomes" id="UP000004691"/>
    </source>
</evidence>